<feature type="transmembrane region" description="Helical" evidence="7">
    <location>
        <begin position="196"/>
        <end position="213"/>
    </location>
</feature>
<sequence length="281" mass="30972">MWFVEEFLRTFSRYLLEIFPYFMLALLFVSLLENSRFFTKVAHFLRGRDALAVLSSILIAGMMPLCSCSMLPVAMMINSISRSYSPVVAFMMVAPVVSPISLAFTYSLFGLKALIFRSLGVIIFALLASFTIGSLFRKKEQFSIPINPPIQSNGLLKLFLTNLRTVGRTMLLGILIVSVAETLLPDDLLTGFSKLPFSYMFISVLATPVYVCSGEDAFIAKFLTSLGLTHGNALSFMLAGSGVCLPTVLSALSFLPKKLVLLYSVCVFFMAVVLGFLYDVS</sequence>
<feature type="transmembrane region" description="Helical" evidence="7">
    <location>
        <begin position="115"/>
        <end position="136"/>
    </location>
</feature>
<name>A0A1M6SPL0_9AQUI</name>
<evidence type="ECO:0000313" key="9">
    <source>
        <dbReference type="Proteomes" id="UP000189810"/>
    </source>
</evidence>
<evidence type="ECO:0008006" key="10">
    <source>
        <dbReference type="Google" id="ProtNLM"/>
    </source>
</evidence>
<keyword evidence="3" id="KW-1003">Cell membrane</keyword>
<evidence type="ECO:0000256" key="2">
    <source>
        <dbReference type="ARBA" id="ARBA00006386"/>
    </source>
</evidence>
<dbReference type="AlphaFoldDB" id="A0A1M6SPL0"/>
<dbReference type="InterPro" id="IPR052923">
    <property type="entry name" value="UPF0718"/>
</dbReference>
<evidence type="ECO:0000313" key="8">
    <source>
        <dbReference type="EMBL" id="SHK46625.1"/>
    </source>
</evidence>
<organism evidence="8 9">
    <name type="scientific">Thermocrinis minervae</name>
    <dbReference type="NCBI Taxonomy" id="381751"/>
    <lineage>
        <taxon>Bacteria</taxon>
        <taxon>Pseudomonadati</taxon>
        <taxon>Aquificota</taxon>
        <taxon>Aquificia</taxon>
        <taxon>Aquificales</taxon>
        <taxon>Aquificaceae</taxon>
        <taxon>Thermocrinis</taxon>
    </lineage>
</organism>
<evidence type="ECO:0000256" key="6">
    <source>
        <dbReference type="ARBA" id="ARBA00023136"/>
    </source>
</evidence>
<dbReference type="EMBL" id="LT670846">
    <property type="protein sequence ID" value="SHK46625.1"/>
    <property type="molecule type" value="Genomic_DNA"/>
</dbReference>
<dbReference type="Pfam" id="PF03773">
    <property type="entry name" value="ArsP_1"/>
    <property type="match status" value="1"/>
</dbReference>
<reference evidence="8 9" key="1">
    <citation type="submission" date="2016-11" db="EMBL/GenBank/DDBJ databases">
        <authorList>
            <person name="Jaros S."/>
            <person name="Januszkiewicz K."/>
            <person name="Wedrychowicz H."/>
        </authorList>
    </citation>
    <scope>NUCLEOTIDE SEQUENCE [LARGE SCALE GENOMIC DNA]</scope>
    <source>
        <strain evidence="8 9">DSM 19557</strain>
    </source>
</reference>
<evidence type="ECO:0000256" key="5">
    <source>
        <dbReference type="ARBA" id="ARBA00022989"/>
    </source>
</evidence>
<comment type="similarity">
    <text evidence="2">Belongs to the UPF0718 family.</text>
</comment>
<keyword evidence="6 7" id="KW-0472">Membrane</keyword>
<protein>
    <recommendedName>
        <fullName evidence="10">Permease</fullName>
    </recommendedName>
</protein>
<dbReference type="GO" id="GO:0005886">
    <property type="term" value="C:plasma membrane"/>
    <property type="evidence" value="ECO:0007669"/>
    <property type="project" value="UniProtKB-SubCell"/>
</dbReference>
<accession>A0A1M6SPL0</accession>
<evidence type="ECO:0000256" key="1">
    <source>
        <dbReference type="ARBA" id="ARBA00004651"/>
    </source>
</evidence>
<dbReference type="STRING" id="381751.SAMN05444391_1112"/>
<feature type="transmembrane region" description="Helical" evidence="7">
    <location>
        <begin position="87"/>
        <end position="109"/>
    </location>
</feature>
<evidence type="ECO:0000256" key="7">
    <source>
        <dbReference type="SAM" id="Phobius"/>
    </source>
</evidence>
<dbReference type="PANTHER" id="PTHR34184:SF4">
    <property type="entry name" value="UPF0718 PROTEIN YCGR"/>
    <property type="match status" value="1"/>
</dbReference>
<keyword evidence="4 7" id="KW-0812">Transmembrane</keyword>
<comment type="subcellular location">
    <subcellularLocation>
        <location evidence="1">Cell membrane</location>
        <topology evidence="1">Multi-pass membrane protein</topology>
    </subcellularLocation>
</comment>
<proteinExistence type="inferred from homology"/>
<evidence type="ECO:0000256" key="3">
    <source>
        <dbReference type="ARBA" id="ARBA00022475"/>
    </source>
</evidence>
<feature type="transmembrane region" description="Helical" evidence="7">
    <location>
        <begin position="260"/>
        <end position="278"/>
    </location>
</feature>
<feature type="transmembrane region" description="Helical" evidence="7">
    <location>
        <begin position="12"/>
        <end position="32"/>
    </location>
</feature>
<evidence type="ECO:0000256" key="4">
    <source>
        <dbReference type="ARBA" id="ARBA00022692"/>
    </source>
</evidence>
<dbReference type="OrthoDB" id="9770315at2"/>
<keyword evidence="5 7" id="KW-1133">Transmembrane helix</keyword>
<gene>
    <name evidence="8" type="ORF">SAMN05444391_1112</name>
</gene>
<keyword evidence="9" id="KW-1185">Reference proteome</keyword>
<dbReference type="Proteomes" id="UP000189810">
    <property type="component" value="Chromosome I"/>
</dbReference>
<feature type="transmembrane region" description="Helical" evidence="7">
    <location>
        <begin position="165"/>
        <end position="184"/>
    </location>
</feature>
<dbReference type="PANTHER" id="PTHR34184">
    <property type="entry name" value="UPF0718 PROTEIN YCGR"/>
    <property type="match status" value="1"/>
</dbReference>
<dbReference type="RefSeq" id="WP_079654219.1">
    <property type="nucleotide sequence ID" value="NZ_LT670846.1"/>
</dbReference>
<feature type="transmembrane region" description="Helical" evidence="7">
    <location>
        <begin position="234"/>
        <end position="254"/>
    </location>
</feature>
<feature type="transmembrane region" description="Helical" evidence="7">
    <location>
        <begin position="52"/>
        <end position="75"/>
    </location>
</feature>
<dbReference type="InterPro" id="IPR005524">
    <property type="entry name" value="DUF318"/>
</dbReference>